<feature type="domain" description="Rhodanese" evidence="1">
    <location>
        <begin position="23"/>
        <end position="111"/>
    </location>
</feature>
<name>A0A7J0BGI9_9BACT</name>
<organism evidence="2 3">
    <name type="scientific">Desulfovibrio subterraneus</name>
    <dbReference type="NCBI Taxonomy" id="2718620"/>
    <lineage>
        <taxon>Bacteria</taxon>
        <taxon>Pseudomonadati</taxon>
        <taxon>Thermodesulfobacteriota</taxon>
        <taxon>Desulfovibrionia</taxon>
        <taxon>Desulfovibrionales</taxon>
        <taxon>Desulfovibrionaceae</taxon>
        <taxon>Desulfovibrio</taxon>
    </lineage>
</organism>
<gene>
    <name evidence="2" type="ORF">DSM101010T_10230</name>
</gene>
<sequence>MEISRVVRAISPEQLREFMDGREEGTYSLVDVRQPEEYRREHLPGALLIPVPELETRLHELPAGQDVVFYCRSGARSSAAALIAQDSGVIRGSIFNLEGGITAWDGGSIGSMPRVEVFAGIRTAGDLLMKALEMEKAAYILYATVRASTDRDMICELMDTLIGVEEAHARVVYKYLAQYWTDGSGELPAFEQLFEMLNGRILEGGLCVDELQPWIRGALAGECMELADLALEVELNAYDLYRTLARHAAGTGGAYGFGADAELIFLNLASQEKHHARLIMSKVAAFGATAA</sequence>
<evidence type="ECO:0000259" key="1">
    <source>
        <dbReference type="PROSITE" id="PS50206"/>
    </source>
</evidence>
<dbReference type="PANTHER" id="PTHR43031">
    <property type="entry name" value="FAD-DEPENDENT OXIDOREDUCTASE"/>
    <property type="match status" value="1"/>
</dbReference>
<reference evidence="2 3" key="1">
    <citation type="submission" date="2020-05" db="EMBL/GenBank/DDBJ databases">
        <title>Draft genome sequence of Desulfovibrio sp. strain HN2T.</title>
        <authorList>
            <person name="Ueno A."/>
            <person name="Tamazawa S."/>
            <person name="Tamamura S."/>
            <person name="Murakami T."/>
            <person name="Kiyama T."/>
            <person name="Inomata H."/>
            <person name="Amano Y."/>
            <person name="Miyakawa K."/>
            <person name="Tamaki H."/>
            <person name="Naganuma T."/>
            <person name="Kaneko K."/>
        </authorList>
    </citation>
    <scope>NUCLEOTIDE SEQUENCE [LARGE SCALE GENOMIC DNA]</scope>
    <source>
        <strain evidence="2 3">HN2</strain>
    </source>
</reference>
<dbReference type="Gene3D" id="1.20.1260.10">
    <property type="match status" value="1"/>
</dbReference>
<dbReference type="AlphaFoldDB" id="A0A7J0BGI9"/>
<dbReference type="SMART" id="SM00450">
    <property type="entry name" value="RHOD"/>
    <property type="match status" value="1"/>
</dbReference>
<dbReference type="PROSITE" id="PS00380">
    <property type="entry name" value="RHODANESE_1"/>
    <property type="match status" value="1"/>
</dbReference>
<dbReference type="Pfam" id="PF00581">
    <property type="entry name" value="Rhodanese"/>
    <property type="match status" value="1"/>
</dbReference>
<comment type="caution">
    <text evidence="2">The sequence shown here is derived from an EMBL/GenBank/DDBJ whole genome shotgun (WGS) entry which is preliminary data.</text>
</comment>
<proteinExistence type="predicted"/>
<dbReference type="PANTHER" id="PTHR43031:SF1">
    <property type="entry name" value="PYRIDINE NUCLEOTIDE-DISULPHIDE OXIDOREDUCTASE"/>
    <property type="match status" value="1"/>
</dbReference>
<dbReference type="InterPro" id="IPR009078">
    <property type="entry name" value="Ferritin-like_SF"/>
</dbReference>
<accession>A0A7J0BGI9</accession>
<dbReference type="InterPro" id="IPR036873">
    <property type="entry name" value="Rhodanese-like_dom_sf"/>
</dbReference>
<keyword evidence="2" id="KW-0808">Transferase</keyword>
<dbReference type="GO" id="GO:0004792">
    <property type="term" value="F:thiosulfate-cyanide sulfurtransferase activity"/>
    <property type="evidence" value="ECO:0007669"/>
    <property type="project" value="InterPro"/>
</dbReference>
<dbReference type="InterPro" id="IPR050229">
    <property type="entry name" value="GlpE_sulfurtransferase"/>
</dbReference>
<keyword evidence="3" id="KW-1185">Reference proteome</keyword>
<dbReference type="InterPro" id="IPR001307">
    <property type="entry name" value="Thiosulphate_STrfase_CS"/>
</dbReference>
<protein>
    <submittedName>
        <fullName evidence="2">Sulfurtransferase</fullName>
    </submittedName>
</protein>
<dbReference type="InterPro" id="IPR001763">
    <property type="entry name" value="Rhodanese-like_dom"/>
</dbReference>
<dbReference type="CDD" id="cd00158">
    <property type="entry name" value="RHOD"/>
    <property type="match status" value="1"/>
</dbReference>
<dbReference type="InterPro" id="IPR012347">
    <property type="entry name" value="Ferritin-like"/>
</dbReference>
<dbReference type="EMBL" id="BLVO01000012">
    <property type="protein sequence ID" value="GFM32658.1"/>
    <property type="molecule type" value="Genomic_DNA"/>
</dbReference>
<dbReference type="Gene3D" id="3.40.250.10">
    <property type="entry name" value="Rhodanese-like domain"/>
    <property type="match status" value="1"/>
</dbReference>
<dbReference type="SUPFAM" id="SSF52821">
    <property type="entry name" value="Rhodanese/Cell cycle control phosphatase"/>
    <property type="match status" value="1"/>
</dbReference>
<evidence type="ECO:0000313" key="2">
    <source>
        <dbReference type="EMBL" id="GFM32658.1"/>
    </source>
</evidence>
<dbReference type="PROSITE" id="PS50206">
    <property type="entry name" value="RHODANESE_3"/>
    <property type="match status" value="1"/>
</dbReference>
<evidence type="ECO:0000313" key="3">
    <source>
        <dbReference type="Proteomes" id="UP000503840"/>
    </source>
</evidence>
<dbReference type="RefSeq" id="WP_174404349.1">
    <property type="nucleotide sequence ID" value="NZ_BLVO01000012.1"/>
</dbReference>
<dbReference type="SUPFAM" id="SSF47240">
    <property type="entry name" value="Ferritin-like"/>
    <property type="match status" value="2"/>
</dbReference>
<dbReference type="Proteomes" id="UP000503840">
    <property type="component" value="Unassembled WGS sequence"/>
</dbReference>